<dbReference type="Pfam" id="PF13946">
    <property type="entry name" value="DUF4214"/>
    <property type="match status" value="1"/>
</dbReference>
<keyword evidence="3" id="KW-1185">Reference proteome</keyword>
<dbReference type="Proteomes" id="UP000321899">
    <property type="component" value="Unassembled WGS sequence"/>
</dbReference>
<gene>
    <name evidence="2" type="ORF">FIM25_06260</name>
</gene>
<feature type="domain" description="DUF4214" evidence="1">
    <location>
        <begin position="54"/>
        <end position="121"/>
    </location>
</feature>
<dbReference type="OrthoDB" id="5506679at2"/>
<organism evidence="2 3">
    <name type="scientific">Desulfobotulus mexicanus</name>
    <dbReference type="NCBI Taxonomy" id="2586642"/>
    <lineage>
        <taxon>Bacteria</taxon>
        <taxon>Pseudomonadati</taxon>
        <taxon>Thermodesulfobacteriota</taxon>
        <taxon>Desulfobacteria</taxon>
        <taxon>Desulfobacterales</taxon>
        <taxon>Desulfobacteraceae</taxon>
        <taxon>Desulfobotulus</taxon>
    </lineage>
</organism>
<name>A0A5Q4VEB1_9BACT</name>
<dbReference type="InterPro" id="IPR011049">
    <property type="entry name" value="Serralysin-like_metalloprot_C"/>
</dbReference>
<evidence type="ECO:0000313" key="3">
    <source>
        <dbReference type="Proteomes" id="UP000321899"/>
    </source>
</evidence>
<protein>
    <submittedName>
        <fullName evidence="2">DUF4214 domain-containing protein</fullName>
    </submittedName>
</protein>
<dbReference type="SUPFAM" id="SSF51120">
    <property type="entry name" value="beta-Roll"/>
    <property type="match status" value="1"/>
</dbReference>
<dbReference type="PRINTS" id="PR00313">
    <property type="entry name" value="CABNDNGRPT"/>
</dbReference>
<accession>A0A5Q4VEB1</accession>
<sequence length="1111" mass="114245">MSWYPGKNNIKWRYRLMALTQTQVSQLYVALFGRASEGAGNKFWQGAEDMQSAAQGMVETDAAEEFYGDKYDDDAAFVEMLYLNTMNKAPDAEGLDHWVASLEGGASRGEVAAEFIAAIEDNKEIDPVGYATFNNRVAVSDYTADKVPGEDLKVSELDEFVGYVSEVTDDESTVAAAKEKVDADVPDPGVPGETITLTTGKDIVGPDAEEGFKTTENNDTIKGVVDNLATKRTLDATDQIDGGEGNNTLQVTMNANFNGFSGGDDGGFMKNVGTVELTNSTKFERSFNAKNVEDVETYKLDATEGAVKLTNLAEAGITVEVTGQAQAKGTGDSNLNIGFDAKAVAGQNDALTLGLNGVGRLGDLCDNTDNPRSVVLKTNGIEHLTLNAMSSYNRIDLDGNGSKTLTVTGAGTLAFSNVASTVTSVDASDSKGTVTGDLTGITSSKLASIEGGSGDNSFTVNVSGLSATAAISGGEGSNALRINADNTTSRALSLDMQEVGKLTVAQSGALAGRLTIDGTKIQDLETFVYARVTGPVVLANMQTEDLTVALASGSASTLTYDGYGNLAVATVAGKVDFVDCKGDLQANVGNATSSSANVVAVNASNVTFMVSENSTYTGEMTAAEAELVTLVVKSAKQNAEDTTEGAELTEFNGTLTAAKATQVNVLAEGAMGAAATLNVDAAETLNLTLGEGALTLNAKEANQIDITASEDFTLTSADLNKVQVLNITTAEEFTVDASLNALSQSEIRGNGAVEFDQAVGSKAENIEINARELKGDFIVELADQDVTGVAQGTAEIIGSNIGTNEITVGEGRDVTVVGGIQDDVIWVKANGEHTLTGGLGADIFNLTDSAATSATTAGVTDAVSFTAETIASDAEASDTPAEVMTITLNGVEITVELRAAAPSGTVASELTADDVGGAIATAISEAVAATDATTNELVNPELQGITVGNTSGVVTITLAASTEQAGSGLVIDGADLAYIAATDPVSETWDNYEAQQEYLDAGTSITGKVTITDFSLTGGDQLALDGTYTLVEADASGTPGSLELALAGTSWAAVEAAAFASTGNSVFEFGGNTYVTNADATAGFDADDDLLVELTGVTNVESVFDLGLQAA</sequence>
<reference evidence="2 3" key="1">
    <citation type="submission" date="2019-06" db="EMBL/GenBank/DDBJ databases">
        <title>Desulfobotulus mexicanus sp. nov., a novel sulfate-reducing bacterium isolated from the sediment of an alkaline crater lake in Mexico.</title>
        <authorList>
            <person name="Hirschler-Rea A."/>
        </authorList>
    </citation>
    <scope>NUCLEOTIDE SEQUENCE [LARGE SCALE GENOMIC DNA]</scope>
    <source>
        <strain evidence="2 3">PAR22N</strain>
    </source>
</reference>
<dbReference type="InterPro" id="IPR048165">
    <property type="entry name" value="Bluetail_dom"/>
</dbReference>
<comment type="caution">
    <text evidence="2">The sequence shown here is derived from an EMBL/GenBank/DDBJ whole genome shotgun (WGS) entry which is preliminary data.</text>
</comment>
<dbReference type="EMBL" id="VDMB01000005">
    <property type="protein sequence ID" value="TYT75303.1"/>
    <property type="molecule type" value="Genomic_DNA"/>
</dbReference>
<evidence type="ECO:0000259" key="1">
    <source>
        <dbReference type="Pfam" id="PF13946"/>
    </source>
</evidence>
<dbReference type="AlphaFoldDB" id="A0A5Q4VEB1"/>
<dbReference type="NCBIfam" id="NF041519">
    <property type="entry name" value="bluetail"/>
    <property type="match status" value="1"/>
</dbReference>
<evidence type="ECO:0000313" key="2">
    <source>
        <dbReference type="EMBL" id="TYT75303.1"/>
    </source>
</evidence>
<dbReference type="InterPro" id="IPR025282">
    <property type="entry name" value="DUF4214"/>
</dbReference>
<proteinExistence type="predicted"/>